<dbReference type="KEGG" id="scu:SCE1572_52375"/>
<evidence type="ECO:0000313" key="2">
    <source>
        <dbReference type="EMBL" id="AGP42361.1"/>
    </source>
</evidence>
<proteinExistence type="predicted"/>
<evidence type="ECO:0000256" key="1">
    <source>
        <dbReference type="SAM" id="MobiDB-lite"/>
    </source>
</evidence>
<gene>
    <name evidence="2" type="ORF">SCE1572_52375</name>
</gene>
<accession>S4YDC5</accession>
<organism evidence="2 3">
    <name type="scientific">Sorangium cellulosum So0157-2</name>
    <dbReference type="NCBI Taxonomy" id="1254432"/>
    <lineage>
        <taxon>Bacteria</taxon>
        <taxon>Pseudomonadati</taxon>
        <taxon>Myxococcota</taxon>
        <taxon>Polyangia</taxon>
        <taxon>Polyangiales</taxon>
        <taxon>Polyangiaceae</taxon>
        <taxon>Sorangium</taxon>
    </lineage>
</organism>
<feature type="compositionally biased region" description="Polar residues" evidence="1">
    <location>
        <begin position="51"/>
        <end position="60"/>
    </location>
</feature>
<dbReference type="AlphaFoldDB" id="S4YDC5"/>
<dbReference type="Proteomes" id="UP000014803">
    <property type="component" value="Chromosome"/>
</dbReference>
<feature type="region of interest" description="Disordered" evidence="1">
    <location>
        <begin position="27"/>
        <end position="60"/>
    </location>
</feature>
<evidence type="ECO:0000313" key="3">
    <source>
        <dbReference type="Proteomes" id="UP000014803"/>
    </source>
</evidence>
<name>S4YDC5_SORCE</name>
<sequence length="60" mass="6399">MRSAGSMHTQAFPAHVVPGMVWTFDQQSMGDVHSPPVGGRSHARKPATGRAPSSNKEVKT</sequence>
<dbReference type="PATRIC" id="fig|1254432.3.peg.11804"/>
<dbReference type="EMBL" id="CP003969">
    <property type="protein sequence ID" value="AGP42361.1"/>
    <property type="molecule type" value="Genomic_DNA"/>
</dbReference>
<protein>
    <submittedName>
        <fullName evidence="2">Uncharacterized protein</fullName>
    </submittedName>
</protein>
<dbReference type="HOGENOM" id="CLU_2939386_0_0_7"/>
<reference evidence="2 3" key="1">
    <citation type="journal article" date="2013" name="Sci. Rep.">
        <title>Extraordinary expansion of a Sorangium cellulosum genome from an alkaline milieu.</title>
        <authorList>
            <person name="Han K."/>
            <person name="Li Z.F."/>
            <person name="Peng R."/>
            <person name="Zhu L.P."/>
            <person name="Zhou T."/>
            <person name="Wang L.G."/>
            <person name="Li S.G."/>
            <person name="Zhang X.B."/>
            <person name="Hu W."/>
            <person name="Wu Z.H."/>
            <person name="Qin N."/>
            <person name="Li Y.Z."/>
        </authorList>
    </citation>
    <scope>NUCLEOTIDE SEQUENCE [LARGE SCALE GENOMIC DNA]</scope>
    <source>
        <strain evidence="2 3">So0157-2</strain>
    </source>
</reference>